<dbReference type="Proteomes" id="UP001430377">
    <property type="component" value="Unassembled WGS sequence"/>
</dbReference>
<gene>
    <name evidence="1" type="ORF">EGH21_19295</name>
</gene>
<sequence>MSRHRSRASQQRQSEFAESFACEFDAAAIHNTVWETVDEDSDLARLCDAAAAADEALDIRGDGALVAKLDEAWGRLDWVARQRALEVVAEACAVVITEGGQWVTDGHWDAEEITDAQTEARDWIATHTDVAERVGVLTDIATHTADD</sequence>
<accession>A0AAW4PVG8</accession>
<evidence type="ECO:0000313" key="2">
    <source>
        <dbReference type="Proteomes" id="UP001430377"/>
    </source>
</evidence>
<evidence type="ECO:0000313" key="1">
    <source>
        <dbReference type="EMBL" id="MBX0325174.1"/>
    </source>
</evidence>
<dbReference type="EMBL" id="RKLR01000011">
    <property type="protein sequence ID" value="MBX0325174.1"/>
    <property type="molecule type" value="Genomic_DNA"/>
</dbReference>
<keyword evidence="2" id="KW-1185">Reference proteome</keyword>
<name>A0AAW4PVG8_9EURY</name>
<comment type="caution">
    <text evidence="1">The sequence shown here is derived from an EMBL/GenBank/DDBJ whole genome shotgun (WGS) entry which is preliminary data.</text>
</comment>
<reference evidence="1 2" key="1">
    <citation type="submission" date="2021-06" db="EMBL/GenBank/DDBJ databases">
        <title>Halomicroarcula sp. a new haloarchaeum isolated from saline soil.</title>
        <authorList>
            <person name="Duran-Viseras A."/>
            <person name="Sanchez-Porro C."/>
            <person name="Ventosa A."/>
        </authorList>
    </citation>
    <scope>NUCLEOTIDE SEQUENCE [LARGE SCALE GENOMIC DNA]</scope>
    <source>
        <strain evidence="1 2">F13</strain>
    </source>
</reference>
<dbReference type="RefSeq" id="WP_220620042.1">
    <property type="nucleotide sequence ID" value="NZ_RKLR01000011.1"/>
</dbReference>
<proteinExistence type="predicted"/>
<dbReference type="AlphaFoldDB" id="A0AAW4PVG8"/>
<organism evidence="1 2">
    <name type="scientific">Haloarcula rubra</name>
    <dbReference type="NCBI Taxonomy" id="2487747"/>
    <lineage>
        <taxon>Archaea</taxon>
        <taxon>Methanobacteriati</taxon>
        <taxon>Methanobacteriota</taxon>
        <taxon>Stenosarchaea group</taxon>
        <taxon>Halobacteria</taxon>
        <taxon>Halobacteriales</taxon>
        <taxon>Haloarculaceae</taxon>
        <taxon>Haloarcula</taxon>
    </lineage>
</organism>
<protein>
    <submittedName>
        <fullName evidence="1">Uncharacterized protein</fullName>
    </submittedName>
</protein>